<sequence>MRSILLILSILATLFLSSAQGEDEKHRKNCAIVRFRRPVDGSITFRKVKGEQGLEISVDILSGLTIRGEKYPYHVHVSPIRNKNCATAGGHLDPTGAGKAPGYVCNPKKPEKCQDGDLSADGNEVQYVTVTKKIVHVVTHYVPTTLTVSPPSSPKVATSPPRTSYSETPHLASTEEIATHSTLAHRLTTHPIPSHSPSSSLQVNSIGTEPIKTPVKLPKKPTVQSHSKSIHKTGPISTGITTRTNVQAKISTSITTSTRKTSNASTESILFWYLAVQSIIPDEAEWSKFLEVIRITLPTSFRITGSRRYPDELGWQHSAPRMIIKKEPEFQTFHRWLVSETEVGNISRQEAVSMIPPLLLDVKSDHWVLDMCAAPGSKTAQIIEAMHANDTRDNNIPSGIVIANDADPRRSYTLVHQTKRLRSPCLMVTNHDATQFPGIYVKQGTDGAPRPIQFDRVLADVPCR</sequence>
<evidence type="ECO:0000313" key="2">
    <source>
        <dbReference type="Proteomes" id="UP000789525"/>
    </source>
</evidence>
<organism evidence="1 2">
    <name type="scientific">Acaulospora colombiana</name>
    <dbReference type="NCBI Taxonomy" id="27376"/>
    <lineage>
        <taxon>Eukaryota</taxon>
        <taxon>Fungi</taxon>
        <taxon>Fungi incertae sedis</taxon>
        <taxon>Mucoromycota</taxon>
        <taxon>Glomeromycotina</taxon>
        <taxon>Glomeromycetes</taxon>
        <taxon>Diversisporales</taxon>
        <taxon>Acaulosporaceae</taxon>
        <taxon>Acaulospora</taxon>
    </lineage>
</organism>
<comment type="caution">
    <text evidence="1">The sequence shown here is derived from an EMBL/GenBank/DDBJ whole genome shotgun (WGS) entry which is preliminary data.</text>
</comment>
<accession>A0ACA9KJB2</accession>
<reference evidence="1" key="1">
    <citation type="submission" date="2021-06" db="EMBL/GenBank/DDBJ databases">
        <authorList>
            <person name="Kallberg Y."/>
            <person name="Tangrot J."/>
            <person name="Rosling A."/>
        </authorList>
    </citation>
    <scope>NUCLEOTIDE SEQUENCE</scope>
    <source>
        <strain evidence="1">CL356</strain>
    </source>
</reference>
<keyword evidence="2" id="KW-1185">Reference proteome</keyword>
<dbReference type="EMBL" id="CAJVPT010002165">
    <property type="protein sequence ID" value="CAG8476667.1"/>
    <property type="molecule type" value="Genomic_DNA"/>
</dbReference>
<gene>
    <name evidence="1" type="ORF">ACOLOM_LOCUS1827</name>
</gene>
<protein>
    <submittedName>
        <fullName evidence="1">3456_t:CDS:1</fullName>
    </submittedName>
</protein>
<name>A0ACA9KJB2_9GLOM</name>
<evidence type="ECO:0000313" key="1">
    <source>
        <dbReference type="EMBL" id="CAG8476667.1"/>
    </source>
</evidence>
<dbReference type="Proteomes" id="UP000789525">
    <property type="component" value="Unassembled WGS sequence"/>
</dbReference>
<proteinExistence type="predicted"/>